<name>A0A3D9UNH9_9MICO</name>
<dbReference type="EMBL" id="QTUA01000001">
    <property type="protein sequence ID" value="REF30877.1"/>
    <property type="molecule type" value="Genomic_DNA"/>
</dbReference>
<dbReference type="Proteomes" id="UP000256253">
    <property type="component" value="Unassembled WGS sequence"/>
</dbReference>
<dbReference type="OrthoDB" id="3268477at2"/>
<evidence type="ECO:0008006" key="4">
    <source>
        <dbReference type="Google" id="ProtNLM"/>
    </source>
</evidence>
<comment type="caution">
    <text evidence="2">The sequence shown here is derived from an EMBL/GenBank/DDBJ whole genome shotgun (WGS) entry which is preliminary data.</text>
</comment>
<reference evidence="2 3" key="1">
    <citation type="submission" date="2018-08" db="EMBL/GenBank/DDBJ databases">
        <title>Sequencing the genomes of 1000 actinobacteria strains.</title>
        <authorList>
            <person name="Klenk H.-P."/>
        </authorList>
    </citation>
    <scope>NUCLEOTIDE SEQUENCE [LARGE SCALE GENOMIC DNA]</scope>
    <source>
        <strain evidence="2 3">DSM 22967</strain>
    </source>
</reference>
<proteinExistence type="predicted"/>
<evidence type="ECO:0000256" key="1">
    <source>
        <dbReference type="SAM" id="MobiDB-lite"/>
    </source>
</evidence>
<evidence type="ECO:0000313" key="3">
    <source>
        <dbReference type="Proteomes" id="UP000256253"/>
    </source>
</evidence>
<dbReference type="AlphaFoldDB" id="A0A3D9UNH9"/>
<accession>A0A3D9UNH9</accession>
<feature type="region of interest" description="Disordered" evidence="1">
    <location>
        <begin position="8"/>
        <end position="34"/>
    </location>
</feature>
<organism evidence="2 3">
    <name type="scientific">Calidifontibacter indicus</name>
    <dbReference type="NCBI Taxonomy" id="419650"/>
    <lineage>
        <taxon>Bacteria</taxon>
        <taxon>Bacillati</taxon>
        <taxon>Actinomycetota</taxon>
        <taxon>Actinomycetes</taxon>
        <taxon>Micrococcales</taxon>
        <taxon>Dermacoccaceae</taxon>
        <taxon>Calidifontibacter</taxon>
    </lineage>
</organism>
<keyword evidence="3" id="KW-1185">Reference proteome</keyword>
<sequence length="58" mass="6880">MAYWYNVNTGQIEQDGNTDPKDNLMGPYPTEDDARAAIETSRKKNELWDEEDREWKDE</sequence>
<evidence type="ECO:0000313" key="2">
    <source>
        <dbReference type="EMBL" id="REF30877.1"/>
    </source>
</evidence>
<feature type="compositionally biased region" description="Polar residues" evidence="1">
    <location>
        <begin position="8"/>
        <end position="17"/>
    </location>
</feature>
<dbReference type="RefSeq" id="WP_115924224.1">
    <property type="nucleotide sequence ID" value="NZ_QTUA01000001.1"/>
</dbReference>
<protein>
    <recommendedName>
        <fullName evidence="4">Methionine aminopeptidase</fullName>
    </recommendedName>
</protein>
<gene>
    <name evidence="2" type="ORF">DFJ65_1906</name>
</gene>